<name>A0ABR7TPD9_9BACT</name>
<dbReference type="EMBL" id="JACVFC010000002">
    <property type="protein sequence ID" value="MBC9932345.1"/>
    <property type="molecule type" value="Genomic_DNA"/>
</dbReference>
<evidence type="ECO:0000313" key="5">
    <source>
        <dbReference type="Proteomes" id="UP000659124"/>
    </source>
</evidence>
<evidence type="ECO:0000313" key="4">
    <source>
        <dbReference type="EMBL" id="MBC9932345.1"/>
    </source>
</evidence>
<keyword evidence="1 2" id="KW-0238">DNA-binding</keyword>
<feature type="domain" description="HTH tetR-type" evidence="3">
    <location>
        <begin position="6"/>
        <end position="66"/>
    </location>
</feature>
<feature type="DNA-binding region" description="H-T-H motif" evidence="2">
    <location>
        <begin position="29"/>
        <end position="48"/>
    </location>
</feature>
<keyword evidence="5" id="KW-1185">Reference proteome</keyword>
<dbReference type="PROSITE" id="PS50977">
    <property type="entry name" value="HTH_TETR_2"/>
    <property type="match status" value="1"/>
</dbReference>
<reference evidence="4 5" key="1">
    <citation type="submission" date="2020-09" db="EMBL/GenBank/DDBJ databases">
        <title>Genome sequences of type strains of Chitinophaga qingshengii and Chitinophaga varians.</title>
        <authorList>
            <person name="Kittiwongwattana C."/>
        </authorList>
    </citation>
    <scope>NUCLEOTIDE SEQUENCE [LARGE SCALE GENOMIC DNA]</scope>
    <source>
        <strain evidence="4 5">JCM 30026</strain>
    </source>
</reference>
<gene>
    <name evidence="4" type="ORF">ICL07_18305</name>
</gene>
<dbReference type="SUPFAM" id="SSF46689">
    <property type="entry name" value="Homeodomain-like"/>
    <property type="match status" value="1"/>
</dbReference>
<dbReference type="Pfam" id="PF00440">
    <property type="entry name" value="TetR_N"/>
    <property type="match status" value="1"/>
</dbReference>
<proteinExistence type="predicted"/>
<organism evidence="4 5">
    <name type="scientific">Chitinophaga qingshengii</name>
    <dbReference type="NCBI Taxonomy" id="1569794"/>
    <lineage>
        <taxon>Bacteria</taxon>
        <taxon>Pseudomonadati</taxon>
        <taxon>Bacteroidota</taxon>
        <taxon>Chitinophagia</taxon>
        <taxon>Chitinophagales</taxon>
        <taxon>Chitinophagaceae</taxon>
        <taxon>Chitinophaga</taxon>
    </lineage>
</organism>
<accession>A0ABR7TPD9</accession>
<dbReference type="RefSeq" id="WP_188089471.1">
    <property type="nucleotide sequence ID" value="NZ_JACVFC010000002.1"/>
</dbReference>
<evidence type="ECO:0000256" key="1">
    <source>
        <dbReference type="ARBA" id="ARBA00023125"/>
    </source>
</evidence>
<dbReference type="Proteomes" id="UP000659124">
    <property type="component" value="Unassembled WGS sequence"/>
</dbReference>
<evidence type="ECO:0000256" key="2">
    <source>
        <dbReference type="PROSITE-ProRule" id="PRU00335"/>
    </source>
</evidence>
<dbReference type="Gene3D" id="1.10.357.10">
    <property type="entry name" value="Tetracycline Repressor, domain 2"/>
    <property type="match status" value="1"/>
</dbReference>
<dbReference type="InterPro" id="IPR001647">
    <property type="entry name" value="HTH_TetR"/>
</dbReference>
<dbReference type="InterPro" id="IPR050624">
    <property type="entry name" value="HTH-type_Tx_Regulator"/>
</dbReference>
<comment type="caution">
    <text evidence="4">The sequence shown here is derived from an EMBL/GenBank/DDBJ whole genome shotgun (WGS) entry which is preliminary data.</text>
</comment>
<dbReference type="InterPro" id="IPR009057">
    <property type="entry name" value="Homeodomain-like_sf"/>
</dbReference>
<dbReference type="PANTHER" id="PTHR43479:SF11">
    <property type="entry name" value="ACREF_ENVCD OPERON REPRESSOR-RELATED"/>
    <property type="match status" value="1"/>
</dbReference>
<evidence type="ECO:0000259" key="3">
    <source>
        <dbReference type="PROSITE" id="PS50977"/>
    </source>
</evidence>
<dbReference type="PANTHER" id="PTHR43479">
    <property type="entry name" value="ACREF/ENVCD OPERON REPRESSOR-RELATED"/>
    <property type="match status" value="1"/>
</dbReference>
<dbReference type="PRINTS" id="PR00455">
    <property type="entry name" value="HTHTETR"/>
</dbReference>
<protein>
    <submittedName>
        <fullName evidence="4">TetR/AcrR family transcriptional regulator</fullName>
    </submittedName>
</protein>
<sequence length="195" mass="22642">MRPRDENKVIQLKQKAIEMIVRDGIEAFGVNKLAKAAGVAPGTIYIYFKDKEALLLTLCQEVSQRILESSLQGLEPDMPFAKGMQLQWKNRYQFSRLHPEEVAFIEKVRYTSVYESIEERLTARYGKLLLAFLTKAVADKQLAEMPFEMYWSLAFAPLYQLISFSRQHIHRKRKFTLTDELLLQTLAHTLKGMKP</sequence>